<keyword evidence="4 7" id="KW-0812">Transmembrane</keyword>
<dbReference type="PROSITE" id="PS50928">
    <property type="entry name" value="ABC_TM1"/>
    <property type="match status" value="1"/>
</dbReference>
<gene>
    <name evidence="9" type="ORF">H0241_18855</name>
</gene>
<dbReference type="GO" id="GO:0005886">
    <property type="term" value="C:plasma membrane"/>
    <property type="evidence" value="ECO:0007669"/>
    <property type="project" value="UniProtKB-SubCell"/>
</dbReference>
<dbReference type="PANTHER" id="PTHR30193">
    <property type="entry name" value="ABC TRANSPORTER PERMEASE PROTEIN"/>
    <property type="match status" value="1"/>
</dbReference>
<feature type="transmembrane region" description="Helical" evidence="7">
    <location>
        <begin position="173"/>
        <end position="200"/>
    </location>
</feature>
<evidence type="ECO:0000259" key="8">
    <source>
        <dbReference type="PROSITE" id="PS50928"/>
    </source>
</evidence>
<dbReference type="InterPro" id="IPR051393">
    <property type="entry name" value="ABC_transporter_permease"/>
</dbReference>
<name>A0A838B9G9_9HYPH</name>
<comment type="subcellular location">
    <subcellularLocation>
        <location evidence="1 7">Cell membrane</location>
        <topology evidence="1 7">Multi-pass membrane protein</topology>
    </subcellularLocation>
</comment>
<feature type="transmembrane region" description="Helical" evidence="7">
    <location>
        <begin position="126"/>
        <end position="144"/>
    </location>
</feature>
<dbReference type="InterPro" id="IPR000515">
    <property type="entry name" value="MetI-like"/>
</dbReference>
<evidence type="ECO:0000256" key="4">
    <source>
        <dbReference type="ARBA" id="ARBA00022692"/>
    </source>
</evidence>
<keyword evidence="10" id="KW-1185">Reference proteome</keyword>
<feature type="transmembrane region" description="Helical" evidence="7">
    <location>
        <begin position="29"/>
        <end position="55"/>
    </location>
</feature>
<proteinExistence type="inferred from homology"/>
<sequence length="317" mass="34279">MAVLNDIPLSRLALSTPARYRPARAQAQAGMILSVPAMLLLVALVIGPAILVLFLSFTNASLGLAGIRFIGLANYTRMLTDPGFAQSLRNTALYVAVVVPTSIGWGLLVALLIARSRFAVLYRTAYFLPVAATLVALATAWEAILHPSLGFANTLLQLLGASPVRFLSDPATAIYALAAIGVWQLVGFNMILFLAGLSTIPEELYEAAAIDGADRGLKRFLLVTWPMLAPVTVFVTVMTIIRAFSVFETVAVLTQGGPMKSTSVVLYTFYQEGFRFFRVGYASAISVSFFVFVTFLSLVQMRVSERRARWKASGGQP</sequence>
<keyword evidence="2 7" id="KW-0813">Transport</keyword>
<dbReference type="GO" id="GO:0055085">
    <property type="term" value="P:transmembrane transport"/>
    <property type="evidence" value="ECO:0007669"/>
    <property type="project" value="InterPro"/>
</dbReference>
<dbReference type="CDD" id="cd06261">
    <property type="entry name" value="TM_PBP2"/>
    <property type="match status" value="1"/>
</dbReference>
<evidence type="ECO:0000256" key="1">
    <source>
        <dbReference type="ARBA" id="ARBA00004651"/>
    </source>
</evidence>
<dbReference type="Proteomes" id="UP000558284">
    <property type="component" value="Unassembled WGS sequence"/>
</dbReference>
<evidence type="ECO:0000313" key="10">
    <source>
        <dbReference type="Proteomes" id="UP000558284"/>
    </source>
</evidence>
<feature type="domain" description="ABC transmembrane type-1" evidence="8">
    <location>
        <begin position="88"/>
        <end position="300"/>
    </location>
</feature>
<evidence type="ECO:0000256" key="7">
    <source>
        <dbReference type="RuleBase" id="RU363032"/>
    </source>
</evidence>
<comment type="caution">
    <text evidence="9">The sequence shown here is derived from an EMBL/GenBank/DDBJ whole genome shotgun (WGS) entry which is preliminary data.</text>
</comment>
<feature type="transmembrane region" description="Helical" evidence="7">
    <location>
        <begin position="92"/>
        <end position="114"/>
    </location>
</feature>
<evidence type="ECO:0000256" key="3">
    <source>
        <dbReference type="ARBA" id="ARBA00022475"/>
    </source>
</evidence>
<dbReference type="EMBL" id="JACDTY010000009">
    <property type="protein sequence ID" value="MBA1142314.1"/>
    <property type="molecule type" value="Genomic_DNA"/>
</dbReference>
<dbReference type="Gene3D" id="1.10.3720.10">
    <property type="entry name" value="MetI-like"/>
    <property type="match status" value="1"/>
</dbReference>
<dbReference type="SUPFAM" id="SSF161098">
    <property type="entry name" value="MetI-like"/>
    <property type="match status" value="1"/>
</dbReference>
<evidence type="ECO:0000313" key="9">
    <source>
        <dbReference type="EMBL" id="MBA1142314.1"/>
    </source>
</evidence>
<comment type="similarity">
    <text evidence="7">Belongs to the binding-protein-dependent transport system permease family.</text>
</comment>
<dbReference type="PANTHER" id="PTHR30193:SF37">
    <property type="entry name" value="INNER MEMBRANE ABC TRANSPORTER PERMEASE PROTEIN YCJO"/>
    <property type="match status" value="1"/>
</dbReference>
<dbReference type="InterPro" id="IPR035906">
    <property type="entry name" value="MetI-like_sf"/>
</dbReference>
<dbReference type="AlphaFoldDB" id="A0A838B9G9"/>
<evidence type="ECO:0000256" key="2">
    <source>
        <dbReference type="ARBA" id="ARBA00022448"/>
    </source>
</evidence>
<keyword evidence="5 7" id="KW-1133">Transmembrane helix</keyword>
<feature type="transmembrane region" description="Helical" evidence="7">
    <location>
        <begin position="279"/>
        <end position="299"/>
    </location>
</feature>
<organism evidence="9 10">
    <name type="scientific">Mesorhizobium neociceri</name>
    <dbReference type="NCBI Taxonomy" id="1307853"/>
    <lineage>
        <taxon>Bacteria</taxon>
        <taxon>Pseudomonadati</taxon>
        <taxon>Pseudomonadota</taxon>
        <taxon>Alphaproteobacteria</taxon>
        <taxon>Hyphomicrobiales</taxon>
        <taxon>Phyllobacteriaceae</taxon>
        <taxon>Mesorhizobium</taxon>
    </lineage>
</organism>
<dbReference type="RefSeq" id="WP_027038914.1">
    <property type="nucleotide sequence ID" value="NZ_JACDTY010000009.1"/>
</dbReference>
<feature type="transmembrane region" description="Helical" evidence="7">
    <location>
        <begin position="220"/>
        <end position="244"/>
    </location>
</feature>
<accession>A0A838B9G9</accession>
<keyword evidence="3" id="KW-1003">Cell membrane</keyword>
<reference evidence="9 10" key="1">
    <citation type="submission" date="2020-07" db="EMBL/GenBank/DDBJ databases">
        <title>Definition of the novel symbiovar canariense within Mesorhizobium novociceri, a new species of genus Mesorhizobium nodulating Cicer canariense in the Caldera de Taburiente National Park (La Palma, Canary Islands).</title>
        <authorList>
            <person name="Leon-Barrios M."/>
            <person name="Perez-Yepez J."/>
            <person name="Flores-Felix J.D."/>
            <person name="Ramirez-Baena M.H."/>
            <person name="Pulido-Suarez L."/>
            <person name="Igual J.M."/>
            <person name="Velazquez E."/>
            <person name="Peix A."/>
        </authorList>
    </citation>
    <scope>NUCLEOTIDE SEQUENCE [LARGE SCALE GENOMIC DNA]</scope>
    <source>
        <strain evidence="9 10">CCANP35</strain>
    </source>
</reference>
<evidence type="ECO:0000256" key="6">
    <source>
        <dbReference type="ARBA" id="ARBA00023136"/>
    </source>
</evidence>
<protein>
    <submittedName>
        <fullName evidence="9">Sugar ABC transporter permease</fullName>
    </submittedName>
</protein>
<dbReference type="Pfam" id="PF00528">
    <property type="entry name" value="BPD_transp_1"/>
    <property type="match status" value="1"/>
</dbReference>
<keyword evidence="6 7" id="KW-0472">Membrane</keyword>
<evidence type="ECO:0000256" key="5">
    <source>
        <dbReference type="ARBA" id="ARBA00022989"/>
    </source>
</evidence>